<proteinExistence type="predicted"/>
<reference evidence="2 3" key="1">
    <citation type="submission" date="2016-11" db="EMBL/GenBank/DDBJ databases">
        <authorList>
            <person name="Jaros S."/>
            <person name="Januszkiewicz K."/>
            <person name="Wedrychowicz H."/>
        </authorList>
    </citation>
    <scope>NUCLEOTIDE SEQUENCE [LARGE SCALE GENOMIC DNA]</scope>
    <source>
        <strain evidence="2 3">DSM 27406</strain>
    </source>
</reference>
<dbReference type="STRING" id="1419482.SAMN05444266_101676"/>
<dbReference type="GO" id="GO:0003700">
    <property type="term" value="F:DNA-binding transcription factor activity"/>
    <property type="evidence" value="ECO:0007669"/>
    <property type="project" value="InterPro"/>
</dbReference>
<dbReference type="Proteomes" id="UP000184420">
    <property type="component" value="Unassembled WGS sequence"/>
</dbReference>
<evidence type="ECO:0000313" key="2">
    <source>
        <dbReference type="EMBL" id="SHK94466.1"/>
    </source>
</evidence>
<dbReference type="PROSITE" id="PS01124">
    <property type="entry name" value="HTH_ARAC_FAMILY_2"/>
    <property type="match status" value="1"/>
</dbReference>
<evidence type="ECO:0000313" key="3">
    <source>
        <dbReference type="Proteomes" id="UP000184420"/>
    </source>
</evidence>
<evidence type="ECO:0000259" key="1">
    <source>
        <dbReference type="PROSITE" id="PS01124"/>
    </source>
</evidence>
<sequence>MITDHHGDLYESAPALQEIITHYYHVYNPAGSSNVNKHLAPNLEMMVVLNFGPTIPFSFGSEPAGTYHLEAISAVGPLRKMLNYTLVPGADAMVLNFHLNGFYRIFNTAIDQYKTVVFPVVLPYIQELWQELKAATIQQRVDLLNDYLLSITTDNDAASQPLLAGKNYFHDPVIQPAKAIAANAQLSERTVQLRFQKYTGYSPKELLRFLRFKAVINTIISQKENLPDVFDLIATFNYHDQSHLIKDFRHYLDTTPQQFMKVLKDNNFFVTGSGRDKNQAMK</sequence>
<dbReference type="GO" id="GO:0043565">
    <property type="term" value="F:sequence-specific DNA binding"/>
    <property type="evidence" value="ECO:0007669"/>
    <property type="project" value="InterPro"/>
</dbReference>
<dbReference type="AlphaFoldDB" id="A0A1M6WLH5"/>
<accession>A0A1M6WLH5</accession>
<dbReference type="Gene3D" id="1.10.10.60">
    <property type="entry name" value="Homeodomain-like"/>
    <property type="match status" value="1"/>
</dbReference>
<gene>
    <name evidence="2" type="ORF">SAMN05444266_101676</name>
</gene>
<organism evidence="2 3">
    <name type="scientific">Chitinophaga jiangningensis</name>
    <dbReference type="NCBI Taxonomy" id="1419482"/>
    <lineage>
        <taxon>Bacteria</taxon>
        <taxon>Pseudomonadati</taxon>
        <taxon>Bacteroidota</taxon>
        <taxon>Chitinophagia</taxon>
        <taxon>Chitinophagales</taxon>
        <taxon>Chitinophagaceae</taxon>
        <taxon>Chitinophaga</taxon>
    </lineage>
</organism>
<dbReference type="Pfam" id="PF12833">
    <property type="entry name" value="HTH_18"/>
    <property type="match status" value="1"/>
</dbReference>
<dbReference type="OrthoDB" id="635259at2"/>
<dbReference type="EMBL" id="FRBL01000001">
    <property type="protein sequence ID" value="SHK94466.1"/>
    <property type="molecule type" value="Genomic_DNA"/>
</dbReference>
<name>A0A1M6WLH5_9BACT</name>
<dbReference type="RefSeq" id="WP_073078005.1">
    <property type="nucleotide sequence ID" value="NZ_FRBL01000001.1"/>
</dbReference>
<protein>
    <submittedName>
        <fullName evidence="2">Helix-turn-helix domain-containing protein</fullName>
    </submittedName>
</protein>
<dbReference type="SMART" id="SM00342">
    <property type="entry name" value="HTH_ARAC"/>
    <property type="match status" value="1"/>
</dbReference>
<dbReference type="InterPro" id="IPR018060">
    <property type="entry name" value="HTH_AraC"/>
</dbReference>
<feature type="domain" description="HTH araC/xylS-type" evidence="1">
    <location>
        <begin position="180"/>
        <end position="262"/>
    </location>
</feature>
<keyword evidence="3" id="KW-1185">Reference proteome</keyword>